<feature type="non-terminal residue" evidence="1">
    <location>
        <position position="1"/>
    </location>
</feature>
<sequence>VVVIEVKRDYPHLDHILGEHRWSEFLINPPADVKNDVSRVYYCTYHSGRELQKHGWKCVPLEDDWFRTWSPKN</sequence>
<dbReference type="OrthoDB" id="3243413at2759"/>
<proteinExistence type="predicted"/>
<evidence type="ECO:0000313" key="1">
    <source>
        <dbReference type="EMBL" id="EIW86766.1"/>
    </source>
</evidence>
<comment type="caution">
    <text evidence="1">The sequence shown here is derived from an EMBL/GenBank/DDBJ whole genome shotgun (WGS) entry which is preliminary data.</text>
</comment>
<dbReference type="OMA" id="RWSEFLV"/>
<accession>A0A5M3N640</accession>
<dbReference type="Proteomes" id="UP000053558">
    <property type="component" value="Unassembled WGS sequence"/>
</dbReference>
<dbReference type="EMBL" id="JH711573">
    <property type="protein sequence ID" value="EIW86766.1"/>
    <property type="molecule type" value="Genomic_DNA"/>
</dbReference>
<dbReference type="AlphaFoldDB" id="A0A5M3N640"/>
<keyword evidence="2" id="KW-1185">Reference proteome</keyword>
<gene>
    <name evidence="1" type="ORF">CONPUDRAFT_38529</name>
</gene>
<organism evidence="1 2">
    <name type="scientific">Coniophora puteana (strain RWD-64-598)</name>
    <name type="common">Brown rot fungus</name>
    <dbReference type="NCBI Taxonomy" id="741705"/>
    <lineage>
        <taxon>Eukaryota</taxon>
        <taxon>Fungi</taxon>
        <taxon>Dikarya</taxon>
        <taxon>Basidiomycota</taxon>
        <taxon>Agaricomycotina</taxon>
        <taxon>Agaricomycetes</taxon>
        <taxon>Agaricomycetidae</taxon>
        <taxon>Boletales</taxon>
        <taxon>Coniophorineae</taxon>
        <taxon>Coniophoraceae</taxon>
        <taxon>Coniophora</taxon>
    </lineage>
</organism>
<feature type="non-terminal residue" evidence="1">
    <location>
        <position position="73"/>
    </location>
</feature>
<evidence type="ECO:0000313" key="2">
    <source>
        <dbReference type="Proteomes" id="UP000053558"/>
    </source>
</evidence>
<reference evidence="2" key="1">
    <citation type="journal article" date="2012" name="Science">
        <title>The Paleozoic origin of enzymatic lignin decomposition reconstructed from 31 fungal genomes.</title>
        <authorList>
            <person name="Floudas D."/>
            <person name="Binder M."/>
            <person name="Riley R."/>
            <person name="Barry K."/>
            <person name="Blanchette R.A."/>
            <person name="Henrissat B."/>
            <person name="Martinez A.T."/>
            <person name="Otillar R."/>
            <person name="Spatafora J.W."/>
            <person name="Yadav J.S."/>
            <person name="Aerts A."/>
            <person name="Benoit I."/>
            <person name="Boyd A."/>
            <person name="Carlson A."/>
            <person name="Copeland A."/>
            <person name="Coutinho P.M."/>
            <person name="de Vries R.P."/>
            <person name="Ferreira P."/>
            <person name="Findley K."/>
            <person name="Foster B."/>
            <person name="Gaskell J."/>
            <person name="Glotzer D."/>
            <person name="Gorecki P."/>
            <person name="Heitman J."/>
            <person name="Hesse C."/>
            <person name="Hori C."/>
            <person name="Igarashi K."/>
            <person name="Jurgens J.A."/>
            <person name="Kallen N."/>
            <person name="Kersten P."/>
            <person name="Kohler A."/>
            <person name="Kuees U."/>
            <person name="Kumar T.K.A."/>
            <person name="Kuo A."/>
            <person name="LaButti K."/>
            <person name="Larrondo L.F."/>
            <person name="Lindquist E."/>
            <person name="Ling A."/>
            <person name="Lombard V."/>
            <person name="Lucas S."/>
            <person name="Lundell T."/>
            <person name="Martin R."/>
            <person name="McLaughlin D.J."/>
            <person name="Morgenstern I."/>
            <person name="Morin E."/>
            <person name="Murat C."/>
            <person name="Nagy L.G."/>
            <person name="Nolan M."/>
            <person name="Ohm R.A."/>
            <person name="Patyshakuliyeva A."/>
            <person name="Rokas A."/>
            <person name="Ruiz-Duenas F.J."/>
            <person name="Sabat G."/>
            <person name="Salamov A."/>
            <person name="Samejima M."/>
            <person name="Schmutz J."/>
            <person name="Slot J.C."/>
            <person name="St John F."/>
            <person name="Stenlid J."/>
            <person name="Sun H."/>
            <person name="Sun S."/>
            <person name="Syed K."/>
            <person name="Tsang A."/>
            <person name="Wiebenga A."/>
            <person name="Young D."/>
            <person name="Pisabarro A."/>
            <person name="Eastwood D.C."/>
            <person name="Martin F."/>
            <person name="Cullen D."/>
            <person name="Grigoriev I.V."/>
            <person name="Hibbett D.S."/>
        </authorList>
    </citation>
    <scope>NUCLEOTIDE SEQUENCE [LARGE SCALE GENOMIC DNA]</scope>
    <source>
        <strain evidence="2">RWD-64-598 SS2</strain>
    </source>
</reference>
<dbReference type="RefSeq" id="XP_007762383.1">
    <property type="nucleotide sequence ID" value="XM_007764193.1"/>
</dbReference>
<name>A0A5M3N640_CONPW</name>
<dbReference type="GeneID" id="19206840"/>
<protein>
    <submittedName>
        <fullName evidence="1">Uncharacterized protein</fullName>
    </submittedName>
</protein>
<dbReference type="KEGG" id="cput:CONPUDRAFT_38529"/>